<gene>
    <name evidence="2" type="ORF">MM236_05025</name>
</gene>
<dbReference type="RefSeq" id="WP_241273854.1">
    <property type="nucleotide sequence ID" value="NZ_JAKZGS010000003.1"/>
</dbReference>
<comment type="caution">
    <text evidence="2">The sequence shown here is derived from an EMBL/GenBank/DDBJ whole genome shotgun (WGS) entry which is preliminary data.</text>
</comment>
<reference evidence="2" key="1">
    <citation type="submission" date="2022-03" db="EMBL/GenBank/DDBJ databases">
        <title>De novo assembled genomes of Belliella spp. (Cyclobacteriaceae) strains.</title>
        <authorList>
            <person name="Szabo A."/>
            <person name="Korponai K."/>
            <person name="Felfoldi T."/>
        </authorList>
    </citation>
    <scope>NUCLEOTIDE SEQUENCE</scope>
    <source>
        <strain evidence="2">DSM 107340</strain>
    </source>
</reference>
<sequence>MRTLQNITEHYRFNFVSRLWSNSLTVFMMVGILFFASCQEEDLPDLSEENPSSELNSFLGKKLENPYSVKNMRKAYASLLAKNSGLTNKNTGLNKNAAELEIDVTDFYVKFHIKSDDDLQKIIADSLNYSVLPLDHEIVSQGNIEIGDTNLNSYWIYTSVPTDYNFHEEIVYEVLEELFLPESVDGENGMIGRQNNKESNVGSFLYALEEESLLLTGNLDQGENKSSNLQMARTYRRPQGYIRVQNTATGTIDPVIGVKVKTRRWFKWGSGYTNNNGFYSVDNTYQRDVNYEVVFKNSRGFKIWPSMISISSGRYNGGKHSPAGQNITFTTSSDAWRFATVNNATVHYLNYCNQFNVGLPHSDLRIVAQNGTGSSSAPMLRRVWGMVGFTTNSQLVTFLSKSSGITLAANLLQNITKFIQPDLIIKSAPSLGTASIYSTTFHELAHASHFRQVGSAYWIKYINYIITYGAYGNGGGMNNGVCAVGEMWGFYYGYFLTLQHFGNNNNNPIIRPIGLEDFTPVQRPSDKDIIRLGFPVREMEGWIPVGLLHDLVDNNADLIRPGFTDNVNGYTISQIFGALRPGVETVQGFRNRLLQNNGNHQQQAVNNLFEAYYYN</sequence>
<dbReference type="Proteomes" id="UP001165488">
    <property type="component" value="Unassembled WGS sequence"/>
</dbReference>
<evidence type="ECO:0000256" key="1">
    <source>
        <dbReference type="SAM" id="Phobius"/>
    </source>
</evidence>
<organism evidence="2 3">
    <name type="scientific">Belliella calami</name>
    <dbReference type="NCBI Taxonomy" id="2923436"/>
    <lineage>
        <taxon>Bacteria</taxon>
        <taxon>Pseudomonadati</taxon>
        <taxon>Bacteroidota</taxon>
        <taxon>Cytophagia</taxon>
        <taxon>Cytophagales</taxon>
        <taxon>Cyclobacteriaceae</taxon>
        <taxon>Belliella</taxon>
    </lineage>
</organism>
<accession>A0ABS9UL35</accession>
<keyword evidence="1" id="KW-1133">Transmembrane helix</keyword>
<evidence type="ECO:0000313" key="3">
    <source>
        <dbReference type="Proteomes" id="UP001165488"/>
    </source>
</evidence>
<name>A0ABS9UL35_9BACT</name>
<keyword evidence="1" id="KW-0812">Transmembrane</keyword>
<protein>
    <submittedName>
        <fullName evidence="2">Uncharacterized protein</fullName>
    </submittedName>
</protein>
<proteinExistence type="predicted"/>
<keyword evidence="3" id="KW-1185">Reference proteome</keyword>
<keyword evidence="1" id="KW-0472">Membrane</keyword>
<feature type="transmembrane region" description="Helical" evidence="1">
    <location>
        <begin position="20"/>
        <end position="37"/>
    </location>
</feature>
<dbReference type="EMBL" id="JAKZGS010000003">
    <property type="protein sequence ID" value="MCH7397337.1"/>
    <property type="molecule type" value="Genomic_DNA"/>
</dbReference>
<evidence type="ECO:0000313" key="2">
    <source>
        <dbReference type="EMBL" id="MCH7397337.1"/>
    </source>
</evidence>